<accession>A0A7G8QA57</accession>
<feature type="transmembrane region" description="Helical" evidence="1">
    <location>
        <begin position="12"/>
        <end position="32"/>
    </location>
</feature>
<evidence type="ECO:0000256" key="1">
    <source>
        <dbReference type="SAM" id="Phobius"/>
    </source>
</evidence>
<protein>
    <submittedName>
        <fullName evidence="4">Pilus assembly protein</fullName>
    </submittedName>
</protein>
<dbReference type="AlphaFoldDB" id="A0A7G8QA57"/>
<evidence type="ECO:0000259" key="3">
    <source>
        <dbReference type="Pfam" id="PF14341"/>
    </source>
</evidence>
<organism evidence="4 5">
    <name type="scientific">Dyella telluris</name>
    <dbReference type="NCBI Taxonomy" id="2763498"/>
    <lineage>
        <taxon>Bacteria</taxon>
        <taxon>Pseudomonadati</taxon>
        <taxon>Pseudomonadota</taxon>
        <taxon>Gammaproteobacteria</taxon>
        <taxon>Lysobacterales</taxon>
        <taxon>Rhodanobacteraceae</taxon>
        <taxon>Dyella</taxon>
    </lineage>
</organism>
<dbReference type="InterPro" id="IPR025746">
    <property type="entry name" value="PilX_N_dom"/>
</dbReference>
<evidence type="ECO:0000313" key="4">
    <source>
        <dbReference type="EMBL" id="QNK03665.1"/>
    </source>
</evidence>
<dbReference type="Pfam" id="PF13681">
    <property type="entry name" value="PilX"/>
    <property type="match status" value="1"/>
</dbReference>
<evidence type="ECO:0000259" key="2">
    <source>
        <dbReference type="Pfam" id="PF13681"/>
    </source>
</evidence>
<keyword evidence="1" id="KW-1133">Transmembrane helix</keyword>
<dbReference type="Proteomes" id="UP000515873">
    <property type="component" value="Chromosome"/>
</dbReference>
<dbReference type="EMBL" id="CP060412">
    <property type="protein sequence ID" value="QNK03665.1"/>
    <property type="molecule type" value="Genomic_DNA"/>
</dbReference>
<evidence type="ECO:0000313" key="5">
    <source>
        <dbReference type="Proteomes" id="UP000515873"/>
    </source>
</evidence>
<feature type="domain" description="PilX/PilW C-terminal" evidence="2">
    <location>
        <begin position="106"/>
        <end position="188"/>
    </location>
</feature>
<dbReference type="KEGG" id="dtl:H8F01_03495"/>
<gene>
    <name evidence="4" type="ORF">H8F01_03495</name>
</gene>
<feature type="domain" description="Type 4 fimbrial biogenesis protein PilX N-terminal" evidence="3">
    <location>
        <begin position="10"/>
        <end position="60"/>
    </location>
</feature>
<keyword evidence="5" id="KW-1185">Reference proteome</keyword>
<dbReference type="InterPro" id="IPR025205">
    <property type="entry name" value="PilX/PilW_C"/>
</dbReference>
<dbReference type="Pfam" id="PF14341">
    <property type="entry name" value="PilX_N"/>
    <property type="match status" value="1"/>
</dbReference>
<reference evidence="4 5" key="1">
    <citation type="submission" date="2020-08" db="EMBL/GenBank/DDBJ databases">
        <title>Dyella sp. G9 isolated from forest soil.</title>
        <authorList>
            <person name="Fu J."/>
            <person name="Qiu L."/>
        </authorList>
    </citation>
    <scope>NUCLEOTIDE SEQUENCE [LARGE SCALE GENOMIC DNA]</scope>
    <source>
        <strain evidence="4 5">G9</strain>
    </source>
</reference>
<name>A0A7G8QA57_9GAMM</name>
<proteinExistence type="predicted"/>
<keyword evidence="1" id="KW-0812">Transmembrane</keyword>
<sequence>MAQRSPVRQQGVALVVALLLLVVMTLVGFAAVRGTIMQQHMAANQFDRQIAFQSAEAALRTAMLRVGTHPDEVARNCRAGGVICLSNPFDDPNLPAGKIYDVETGTAAGQFTAADVAAGQPQYVIENMGDWADPDADAGFGQNASSHNYGVSGGSTTAGYYRITARSGNPAAEGVRDRAVVVLQTVFKQR</sequence>
<keyword evidence="1" id="KW-0472">Membrane</keyword>